<evidence type="ECO:0000313" key="1">
    <source>
        <dbReference type="EMBL" id="CAG6709034.1"/>
    </source>
</evidence>
<reference evidence="1" key="1">
    <citation type="submission" date="2021-05" db="EMBL/GenBank/DDBJ databases">
        <authorList>
            <person name="Alioto T."/>
            <person name="Alioto T."/>
            <person name="Gomez Garrido J."/>
        </authorList>
    </citation>
    <scope>NUCLEOTIDE SEQUENCE</scope>
</reference>
<name>A0A8D8UPK2_9HEMI</name>
<dbReference type="EMBL" id="HBUF01345614">
    <property type="protein sequence ID" value="CAG6709034.1"/>
    <property type="molecule type" value="Transcribed_RNA"/>
</dbReference>
<dbReference type="EMBL" id="HBUF01345612">
    <property type="protein sequence ID" value="CAG6709025.1"/>
    <property type="molecule type" value="Transcribed_RNA"/>
</dbReference>
<accession>A0A8D8UPK2</accession>
<dbReference type="EMBL" id="HBUF01345613">
    <property type="protein sequence ID" value="CAG6709029.1"/>
    <property type="molecule type" value="Transcribed_RNA"/>
</dbReference>
<dbReference type="AlphaFoldDB" id="A0A8D8UPK2"/>
<sequence>MEGTRERSQRCAWEELIQVVSLGSFVFELFRLVLLHHVVVFHHRLGWGHVCVAHMIGIDREVRAGVDWKVTVGETRHGGGGIFICGGECRDWMRVKGDREGWRDGSTLATVVGVNTRVRGCL</sequence>
<organism evidence="1">
    <name type="scientific">Cacopsylla melanoneura</name>
    <dbReference type="NCBI Taxonomy" id="428564"/>
    <lineage>
        <taxon>Eukaryota</taxon>
        <taxon>Metazoa</taxon>
        <taxon>Ecdysozoa</taxon>
        <taxon>Arthropoda</taxon>
        <taxon>Hexapoda</taxon>
        <taxon>Insecta</taxon>
        <taxon>Pterygota</taxon>
        <taxon>Neoptera</taxon>
        <taxon>Paraneoptera</taxon>
        <taxon>Hemiptera</taxon>
        <taxon>Sternorrhyncha</taxon>
        <taxon>Psylloidea</taxon>
        <taxon>Psyllidae</taxon>
        <taxon>Psyllinae</taxon>
        <taxon>Cacopsylla</taxon>
    </lineage>
</organism>
<proteinExistence type="predicted"/>
<protein>
    <submittedName>
        <fullName evidence="1">Uncharacterized protein</fullName>
    </submittedName>
</protein>